<feature type="transmembrane region" description="Helical" evidence="1">
    <location>
        <begin position="222"/>
        <end position="247"/>
    </location>
</feature>
<feature type="transmembrane region" description="Helical" evidence="1">
    <location>
        <begin position="291"/>
        <end position="315"/>
    </location>
</feature>
<organism evidence="2 3">
    <name type="scientific">Antricoccus suffuscus</name>
    <dbReference type="NCBI Taxonomy" id="1629062"/>
    <lineage>
        <taxon>Bacteria</taxon>
        <taxon>Bacillati</taxon>
        <taxon>Actinomycetota</taxon>
        <taxon>Actinomycetes</taxon>
        <taxon>Geodermatophilales</taxon>
        <taxon>Antricoccaceae</taxon>
        <taxon>Antricoccus</taxon>
    </lineage>
</organism>
<sequence>MLLGLVGETAMDIHATLLELCGADRRVAGSLSRVYCRHGAPRCKDQDVMQLQIVVPTDRSDTITDRLRDDPRVTNVVRFDRVALRPEGDFVQCDIAREAVSDVLDWLHTNGIDEDGSVSLIEVDSSPSPNAWAAEKAAPGAPDDAIVWDAVLDTAWTQAKGSWSFYAFLTVACMIAAVAVVTDSPILVVGAMVVGPEFGVIAAFAVAVVLGKRRLAWRSAYLLFRGFLVALIITISFALILRSIGWISPASLSGPRPLTGFIWQPNHWSLVVALLAGAAGVLSQTAGHSNALVGVFISVTTIPAVGEFSLSVAVWAPKHLSGSAQQLGINLLGMTVAGVVTLAFQRLISRRNERRRAATTSYAEPPAD</sequence>
<feature type="transmembrane region" description="Helical" evidence="1">
    <location>
        <begin position="327"/>
        <end position="348"/>
    </location>
</feature>
<keyword evidence="3" id="KW-1185">Reference proteome</keyword>
<comment type="caution">
    <text evidence="2">The sequence shown here is derived from an EMBL/GenBank/DDBJ whole genome shotgun (WGS) entry which is preliminary data.</text>
</comment>
<feature type="transmembrane region" description="Helical" evidence="1">
    <location>
        <begin position="267"/>
        <end position="284"/>
    </location>
</feature>
<proteinExistence type="predicted"/>
<evidence type="ECO:0000313" key="3">
    <source>
        <dbReference type="Proteomes" id="UP000237752"/>
    </source>
</evidence>
<name>A0A2T0Z8T7_9ACTN</name>
<feature type="transmembrane region" description="Helical" evidence="1">
    <location>
        <begin position="187"/>
        <end position="210"/>
    </location>
</feature>
<keyword evidence="1" id="KW-1133">Transmembrane helix</keyword>
<accession>A0A2T0Z8T7</accession>
<evidence type="ECO:0000256" key="1">
    <source>
        <dbReference type="SAM" id="Phobius"/>
    </source>
</evidence>
<dbReference type="EMBL" id="PVUE01000026">
    <property type="protein sequence ID" value="PRZ32755.1"/>
    <property type="molecule type" value="Genomic_DNA"/>
</dbReference>
<dbReference type="PANTHER" id="PTHR20992:SF9">
    <property type="entry name" value="AT15442P-RELATED"/>
    <property type="match status" value="1"/>
</dbReference>
<reference evidence="2 3" key="1">
    <citation type="submission" date="2018-03" db="EMBL/GenBank/DDBJ databases">
        <title>Genomic Encyclopedia of Archaeal and Bacterial Type Strains, Phase II (KMG-II): from individual species to whole genera.</title>
        <authorList>
            <person name="Goeker M."/>
        </authorList>
    </citation>
    <scope>NUCLEOTIDE SEQUENCE [LARGE SCALE GENOMIC DNA]</scope>
    <source>
        <strain evidence="2 3">DSM 100065</strain>
    </source>
</reference>
<keyword evidence="1" id="KW-0472">Membrane</keyword>
<dbReference type="Proteomes" id="UP000237752">
    <property type="component" value="Unassembled WGS sequence"/>
</dbReference>
<dbReference type="InterPro" id="IPR005240">
    <property type="entry name" value="DUF389"/>
</dbReference>
<gene>
    <name evidence="2" type="ORF">CLV47_12628</name>
</gene>
<dbReference type="PANTHER" id="PTHR20992">
    <property type="entry name" value="AT15442P-RELATED"/>
    <property type="match status" value="1"/>
</dbReference>
<evidence type="ECO:0000313" key="2">
    <source>
        <dbReference type="EMBL" id="PRZ32755.1"/>
    </source>
</evidence>
<dbReference type="AlphaFoldDB" id="A0A2T0Z8T7"/>
<feature type="transmembrane region" description="Helical" evidence="1">
    <location>
        <begin position="163"/>
        <end position="181"/>
    </location>
</feature>
<keyword evidence="1" id="KW-0812">Transmembrane</keyword>
<dbReference type="Pfam" id="PF04087">
    <property type="entry name" value="DUF389"/>
    <property type="match status" value="1"/>
</dbReference>
<protein>
    <submittedName>
        <fullName evidence="2">Putative hydrophobic protein (TIGR00271 family)</fullName>
    </submittedName>
</protein>